<dbReference type="PRINTS" id="PR01438">
    <property type="entry name" value="UNVRSLSTRESS"/>
</dbReference>
<dbReference type="AlphaFoldDB" id="A0AAE1ZBN4"/>
<keyword evidence="3" id="KW-1185">Reference proteome</keyword>
<evidence type="ECO:0000313" key="2">
    <source>
        <dbReference type="EMBL" id="KAK4470549.1"/>
    </source>
</evidence>
<dbReference type="CDD" id="cd23659">
    <property type="entry name" value="USP_At3g01520-like"/>
    <property type="match status" value="1"/>
</dbReference>
<gene>
    <name evidence="2" type="ORF">MN116_006092</name>
</gene>
<dbReference type="InterPro" id="IPR014729">
    <property type="entry name" value="Rossmann-like_a/b/a_fold"/>
</dbReference>
<dbReference type="Gene3D" id="3.40.50.620">
    <property type="entry name" value="HUPs"/>
    <property type="match status" value="1"/>
</dbReference>
<evidence type="ECO:0000313" key="3">
    <source>
        <dbReference type="Proteomes" id="UP001292079"/>
    </source>
</evidence>
<sequence length="160" mass="17937">MSESEVVRRVILLPIDGSEHSERAFRWYLDNLKSSSDILKFINIVEPVYSTPAVGLAMDTPPLTDIAEMMQDSIDKGKLLSKKYIEEAKKFDVNCEGILYVDTQPGTILLKSIENHNANLIIMGNRGLGVLRRTFLGSVSDYILHHAHIPVVIVPPKVKH</sequence>
<dbReference type="InterPro" id="IPR006015">
    <property type="entry name" value="Universal_stress_UspA"/>
</dbReference>
<dbReference type="PANTHER" id="PTHR46989">
    <property type="entry name" value="USP DOMAIN-CONTAINING PROTEIN"/>
    <property type="match status" value="1"/>
</dbReference>
<reference evidence="2" key="2">
    <citation type="journal article" date="2023" name="Infect Dis Poverty">
        <title>Chromosome-scale genome of the human blood fluke Schistosoma mekongi and its implications for public health.</title>
        <authorList>
            <person name="Zhou M."/>
            <person name="Xu L."/>
            <person name="Xu D."/>
            <person name="Chen W."/>
            <person name="Khan J."/>
            <person name="Hu Y."/>
            <person name="Huang H."/>
            <person name="Wei H."/>
            <person name="Zhang Y."/>
            <person name="Chusongsang P."/>
            <person name="Tanasarnprasert K."/>
            <person name="Hu X."/>
            <person name="Limpanont Y."/>
            <person name="Lv Z."/>
        </authorList>
    </citation>
    <scope>NUCLEOTIDE SEQUENCE</scope>
    <source>
        <strain evidence="2">LV_2022a</strain>
    </source>
</reference>
<dbReference type="InterPro" id="IPR006016">
    <property type="entry name" value="UspA"/>
</dbReference>
<dbReference type="Pfam" id="PF00582">
    <property type="entry name" value="Usp"/>
    <property type="match status" value="1"/>
</dbReference>
<dbReference type="SUPFAM" id="SSF52402">
    <property type="entry name" value="Adenine nucleotide alpha hydrolases-like"/>
    <property type="match status" value="1"/>
</dbReference>
<protein>
    <recommendedName>
        <fullName evidence="1">UspA domain-containing protein</fullName>
    </recommendedName>
</protein>
<accession>A0AAE1ZBN4</accession>
<comment type="caution">
    <text evidence="2">The sequence shown here is derived from an EMBL/GenBank/DDBJ whole genome shotgun (WGS) entry which is preliminary data.</text>
</comment>
<evidence type="ECO:0000259" key="1">
    <source>
        <dbReference type="Pfam" id="PF00582"/>
    </source>
</evidence>
<name>A0AAE1ZBN4_SCHME</name>
<dbReference type="PANTHER" id="PTHR46989:SF3">
    <property type="entry name" value="USPA DOMAIN-CONTAINING PROTEIN"/>
    <property type="match status" value="1"/>
</dbReference>
<feature type="domain" description="UspA" evidence="1">
    <location>
        <begin position="9"/>
        <end position="155"/>
    </location>
</feature>
<dbReference type="EMBL" id="JALJAT010000004">
    <property type="protein sequence ID" value="KAK4470549.1"/>
    <property type="molecule type" value="Genomic_DNA"/>
</dbReference>
<proteinExistence type="predicted"/>
<dbReference type="Proteomes" id="UP001292079">
    <property type="component" value="Unassembled WGS sequence"/>
</dbReference>
<reference evidence="2" key="1">
    <citation type="submission" date="2022-04" db="EMBL/GenBank/DDBJ databases">
        <authorList>
            <person name="Xu L."/>
            <person name="Lv Z."/>
        </authorList>
    </citation>
    <scope>NUCLEOTIDE SEQUENCE</scope>
    <source>
        <strain evidence="2">LV_2022a</strain>
    </source>
</reference>
<organism evidence="2 3">
    <name type="scientific">Schistosoma mekongi</name>
    <name type="common">Parasitic worm</name>
    <dbReference type="NCBI Taxonomy" id="38744"/>
    <lineage>
        <taxon>Eukaryota</taxon>
        <taxon>Metazoa</taxon>
        <taxon>Spiralia</taxon>
        <taxon>Lophotrochozoa</taxon>
        <taxon>Platyhelminthes</taxon>
        <taxon>Trematoda</taxon>
        <taxon>Digenea</taxon>
        <taxon>Strigeidida</taxon>
        <taxon>Schistosomatoidea</taxon>
        <taxon>Schistosomatidae</taxon>
        <taxon>Schistosoma</taxon>
    </lineage>
</organism>